<dbReference type="Proteomes" id="UP001168821">
    <property type="component" value="Unassembled WGS sequence"/>
</dbReference>
<organism evidence="2 3">
    <name type="scientific">Zophobas morio</name>
    <dbReference type="NCBI Taxonomy" id="2755281"/>
    <lineage>
        <taxon>Eukaryota</taxon>
        <taxon>Metazoa</taxon>
        <taxon>Ecdysozoa</taxon>
        <taxon>Arthropoda</taxon>
        <taxon>Hexapoda</taxon>
        <taxon>Insecta</taxon>
        <taxon>Pterygota</taxon>
        <taxon>Neoptera</taxon>
        <taxon>Endopterygota</taxon>
        <taxon>Coleoptera</taxon>
        <taxon>Polyphaga</taxon>
        <taxon>Cucujiformia</taxon>
        <taxon>Tenebrionidae</taxon>
        <taxon>Zophobas</taxon>
    </lineage>
</organism>
<evidence type="ECO:0000313" key="2">
    <source>
        <dbReference type="EMBL" id="KAJ3666833.1"/>
    </source>
</evidence>
<evidence type="ECO:0000313" key="3">
    <source>
        <dbReference type="Proteomes" id="UP001168821"/>
    </source>
</evidence>
<evidence type="ECO:0000259" key="1">
    <source>
        <dbReference type="Pfam" id="PF00078"/>
    </source>
</evidence>
<dbReference type="GO" id="GO:0071897">
    <property type="term" value="P:DNA biosynthetic process"/>
    <property type="evidence" value="ECO:0007669"/>
    <property type="project" value="UniProtKB-ARBA"/>
</dbReference>
<dbReference type="PANTHER" id="PTHR33332">
    <property type="entry name" value="REVERSE TRANSCRIPTASE DOMAIN-CONTAINING PROTEIN"/>
    <property type="match status" value="1"/>
</dbReference>
<dbReference type="SUPFAM" id="SSF56672">
    <property type="entry name" value="DNA/RNA polymerases"/>
    <property type="match status" value="1"/>
</dbReference>
<feature type="domain" description="Reverse transcriptase" evidence="1">
    <location>
        <begin position="21"/>
        <end position="161"/>
    </location>
</feature>
<dbReference type="EMBL" id="JALNTZ010000001">
    <property type="protein sequence ID" value="KAJ3666833.1"/>
    <property type="molecule type" value="Genomic_DNA"/>
</dbReference>
<proteinExistence type="predicted"/>
<dbReference type="AlphaFoldDB" id="A0AA38MTT5"/>
<keyword evidence="3" id="KW-1185">Reference proteome</keyword>
<comment type="caution">
    <text evidence="2">The sequence shown here is derived from an EMBL/GenBank/DDBJ whole genome shotgun (WGS) entry which is preliminary data.</text>
</comment>
<reference evidence="2" key="1">
    <citation type="journal article" date="2023" name="G3 (Bethesda)">
        <title>Whole genome assemblies of Zophobas morio and Tenebrio molitor.</title>
        <authorList>
            <person name="Kaur S."/>
            <person name="Stinson S.A."/>
            <person name="diCenzo G.C."/>
        </authorList>
    </citation>
    <scope>NUCLEOTIDE SEQUENCE</scope>
    <source>
        <strain evidence="2">QUZm001</strain>
    </source>
</reference>
<dbReference type="Pfam" id="PF00078">
    <property type="entry name" value="RVT_1"/>
    <property type="match status" value="1"/>
</dbReference>
<dbReference type="InterPro" id="IPR000477">
    <property type="entry name" value="RT_dom"/>
</dbReference>
<gene>
    <name evidence="2" type="ORF">Zmor_002263</name>
</gene>
<dbReference type="InterPro" id="IPR043502">
    <property type="entry name" value="DNA/RNA_pol_sf"/>
</dbReference>
<protein>
    <recommendedName>
        <fullName evidence="1">Reverse transcriptase domain-containing protein</fullName>
    </recommendedName>
</protein>
<sequence length="204" mass="23576">MVPKVWKKAVVVPLAKVTKATKLTELRPINLLPVTSKIVEKIITYRIMKYMNEFNILPLYQSGFRRNYSTCSALLNITSDIATAFDDSQLCILTLLDYSTAFDMVNYQLLLAKLRYYGLAEAFCNWFNSYLSNRTQVVKLEDNVSSEIEMDVGVPQGSSVSDIFRHFYCRFTILSQTSLLIYTRTIHKCMPFVILKILTQQYPY</sequence>
<name>A0AA38MTT5_9CUCU</name>
<accession>A0AA38MTT5</accession>